<evidence type="ECO:0000313" key="12">
    <source>
        <dbReference type="Proteomes" id="UP001500282"/>
    </source>
</evidence>
<gene>
    <name evidence="11" type="ORF">GCM10009579_88620</name>
</gene>
<dbReference type="Pfam" id="PF01678">
    <property type="entry name" value="DAP_epimerase"/>
    <property type="match status" value="1"/>
</dbReference>
<dbReference type="SUPFAM" id="SSF54506">
    <property type="entry name" value="Diaminopimelate epimerase-like"/>
    <property type="match status" value="2"/>
</dbReference>
<dbReference type="InterPro" id="IPR001653">
    <property type="entry name" value="DAP_epimerase_DapF"/>
</dbReference>
<dbReference type="PANTHER" id="PTHR31689:SF0">
    <property type="entry name" value="DIAMINOPIMELATE EPIMERASE"/>
    <property type="match status" value="1"/>
</dbReference>
<dbReference type="Proteomes" id="UP001500282">
    <property type="component" value="Unassembled WGS sequence"/>
</dbReference>
<proteinExistence type="inferred from homology"/>
<evidence type="ECO:0000256" key="2">
    <source>
        <dbReference type="ARBA" id="ARBA00010219"/>
    </source>
</evidence>
<keyword evidence="5" id="KW-0457">Lysine biosynthesis</keyword>
<comment type="caution">
    <text evidence="11">The sequence shown here is derived from an EMBL/GenBank/DDBJ whole genome shotgun (WGS) entry which is preliminary data.</text>
</comment>
<evidence type="ECO:0000256" key="8">
    <source>
        <dbReference type="NCBIfam" id="TIGR00652"/>
    </source>
</evidence>
<evidence type="ECO:0000256" key="1">
    <source>
        <dbReference type="ARBA" id="ARBA00005196"/>
    </source>
</evidence>
<dbReference type="NCBIfam" id="TIGR00652">
    <property type="entry name" value="DapF"/>
    <property type="match status" value="1"/>
</dbReference>
<comment type="similarity">
    <text evidence="2">Belongs to the diaminopimelate epimerase family.</text>
</comment>
<evidence type="ECO:0000256" key="9">
    <source>
        <dbReference type="PROSITE-ProRule" id="PRU10125"/>
    </source>
</evidence>
<dbReference type="PANTHER" id="PTHR31689">
    <property type="entry name" value="DIAMINOPIMELATE EPIMERASE, CHLOROPLASTIC"/>
    <property type="match status" value="1"/>
</dbReference>
<organism evidence="11 12">
    <name type="scientific">Streptomyces javensis</name>
    <dbReference type="NCBI Taxonomy" id="114698"/>
    <lineage>
        <taxon>Bacteria</taxon>
        <taxon>Bacillati</taxon>
        <taxon>Actinomycetota</taxon>
        <taxon>Actinomycetes</taxon>
        <taxon>Kitasatosporales</taxon>
        <taxon>Streptomycetaceae</taxon>
        <taxon>Streptomyces</taxon>
        <taxon>Streptomyces violaceusniger group</taxon>
    </lineage>
</organism>
<reference evidence="12" key="1">
    <citation type="journal article" date="2019" name="Int. J. Syst. Evol. Microbiol.">
        <title>The Global Catalogue of Microorganisms (GCM) 10K type strain sequencing project: providing services to taxonomists for standard genome sequencing and annotation.</title>
        <authorList>
            <consortium name="The Broad Institute Genomics Platform"/>
            <consortium name="The Broad Institute Genome Sequencing Center for Infectious Disease"/>
            <person name="Wu L."/>
            <person name="Ma J."/>
        </authorList>
    </citation>
    <scope>NUCLEOTIDE SEQUENCE [LARGE SCALE GENOMIC DNA]</scope>
    <source>
        <strain evidence="12">JCM 11448</strain>
    </source>
</reference>
<evidence type="ECO:0000313" key="11">
    <source>
        <dbReference type="EMBL" id="GAA1305109.1"/>
    </source>
</evidence>
<evidence type="ECO:0000256" key="4">
    <source>
        <dbReference type="ARBA" id="ARBA00022605"/>
    </source>
</evidence>
<keyword evidence="4" id="KW-0028">Amino-acid biosynthesis</keyword>
<feature type="compositionally biased region" description="Basic and acidic residues" evidence="10">
    <location>
        <begin position="284"/>
        <end position="296"/>
    </location>
</feature>
<keyword evidence="12" id="KW-1185">Reference proteome</keyword>
<dbReference type="EC" id="5.1.1.7" evidence="3 8"/>
<feature type="active site" evidence="9">
    <location>
        <position position="86"/>
    </location>
</feature>
<accession>A0ABP4I8D1</accession>
<evidence type="ECO:0000256" key="5">
    <source>
        <dbReference type="ARBA" id="ARBA00023154"/>
    </source>
</evidence>
<evidence type="ECO:0000256" key="6">
    <source>
        <dbReference type="ARBA" id="ARBA00023235"/>
    </source>
</evidence>
<feature type="region of interest" description="Disordered" evidence="10">
    <location>
        <begin position="211"/>
        <end position="347"/>
    </location>
</feature>
<dbReference type="EMBL" id="BAAAIH010000117">
    <property type="protein sequence ID" value="GAA1305109.1"/>
    <property type="molecule type" value="Genomic_DNA"/>
</dbReference>
<name>A0ABP4I8D1_9ACTN</name>
<sequence>MTDPALHPFVKGHGAENDFVILPDPENHLILTPAEVARLCDRCTGLGADGILRAVRCAVDPEATAMTDAEWFMDYRNADGTRGAMCGNGLRLRARYLVDAGLHCPDAFLIATRAGTRRVYVPSDHTGPVTIDMGRPRLSGARGIEVTAAGRTWPATHVDMGNPHAVVFLEDTALAGDLRAAPTVTPAAAYPNGATVEFVTTRSPHHLRRIPAAAGPWPCAPDRAGRAAGSRRRRHQGPHPVRIPVDDRPAQGPCGDPAGCRRAQGAPVEAQRLPRLLGRRRQGHPGERSLRQDDVPTGRVVAAGERIQGAASPSARAPPVPGRTRRPVSGLRRGAAERRGPMMARRAPRARASARAADRASQVFAGLCPHRAVRPVSADSGAGCALPKVKACAKSLRQLHISVEWQISGLP</sequence>
<evidence type="ECO:0000256" key="10">
    <source>
        <dbReference type="SAM" id="MobiDB-lite"/>
    </source>
</evidence>
<dbReference type="PROSITE" id="PS01326">
    <property type="entry name" value="DAP_EPIMERASE"/>
    <property type="match status" value="1"/>
</dbReference>
<protein>
    <recommendedName>
        <fullName evidence="3 8">Diaminopimelate epimerase</fullName>
        <ecNumber evidence="3 8">5.1.1.7</ecNumber>
    </recommendedName>
</protein>
<comment type="pathway">
    <text evidence="1">Amino-acid biosynthesis; L-lysine biosynthesis via DAP pathway; DL-2,6-diaminopimelate from LL-2,6-diaminopimelate: step 1/1.</text>
</comment>
<evidence type="ECO:0000256" key="7">
    <source>
        <dbReference type="ARBA" id="ARBA00051712"/>
    </source>
</evidence>
<dbReference type="Gene3D" id="3.10.310.10">
    <property type="entry name" value="Diaminopimelate Epimerase, Chain A, domain 1"/>
    <property type="match status" value="2"/>
</dbReference>
<evidence type="ECO:0000256" key="3">
    <source>
        <dbReference type="ARBA" id="ARBA00013080"/>
    </source>
</evidence>
<keyword evidence="6" id="KW-0413">Isomerase</keyword>
<dbReference type="InterPro" id="IPR018510">
    <property type="entry name" value="DAP_epimerase_AS"/>
</dbReference>
<comment type="catalytic activity">
    <reaction evidence="7">
        <text>(2S,6S)-2,6-diaminopimelate = meso-2,6-diaminopimelate</text>
        <dbReference type="Rhea" id="RHEA:15393"/>
        <dbReference type="ChEBI" id="CHEBI:57609"/>
        <dbReference type="ChEBI" id="CHEBI:57791"/>
        <dbReference type="EC" id="5.1.1.7"/>
    </reaction>
</comment>